<organism evidence="1">
    <name type="scientific">uncultured bacterium</name>
    <name type="common">gcode 4</name>
    <dbReference type="NCBI Taxonomy" id="1234023"/>
    <lineage>
        <taxon>Bacteria</taxon>
        <taxon>environmental samples</taxon>
    </lineage>
</organism>
<dbReference type="EMBL" id="AMFJ01000037">
    <property type="protein sequence ID" value="EKE30147.1"/>
    <property type="molecule type" value="Genomic_DNA"/>
</dbReference>
<name>K2G760_9BACT</name>
<protein>
    <submittedName>
        <fullName evidence="1">Uncharacterized protein</fullName>
    </submittedName>
</protein>
<evidence type="ECO:0000313" key="1">
    <source>
        <dbReference type="EMBL" id="EKE30147.1"/>
    </source>
</evidence>
<proteinExistence type="predicted"/>
<dbReference type="AlphaFoldDB" id="K2G760"/>
<sequence length="187" mass="23067">MTAKLIEFKAPPESPVTARQQEQHEHEAWCSWCSKSRERVKSKVRRLHRNYSKEFTSYFTDKLREKWTPITFEIAHILLYINKILDDICKSTELWELLMSNQCPNKILEKYWDKVAGDYFLVRYMKSWNSIEQWLTFARWCYMTWYEEDKLQNMIWHILYDHLKEFLSIVPDFNKDLDFWIDFKQDE</sequence>
<accession>K2G760</accession>
<reference evidence="1" key="1">
    <citation type="journal article" date="2012" name="Science">
        <title>Fermentation, hydrogen, and sulfur metabolism in multiple uncultivated bacterial phyla.</title>
        <authorList>
            <person name="Wrighton K.C."/>
            <person name="Thomas B.C."/>
            <person name="Sharon I."/>
            <person name="Miller C.S."/>
            <person name="Castelle C.J."/>
            <person name="VerBerkmoes N.C."/>
            <person name="Wilkins M.J."/>
            <person name="Hettich R.L."/>
            <person name="Lipton M.S."/>
            <person name="Williams K.H."/>
            <person name="Long P.E."/>
            <person name="Banfield J.F."/>
        </authorList>
    </citation>
    <scope>NUCLEOTIDE SEQUENCE [LARGE SCALE GENOMIC DNA]</scope>
</reference>
<comment type="caution">
    <text evidence="1">The sequence shown here is derived from an EMBL/GenBank/DDBJ whole genome shotgun (WGS) entry which is preliminary data.</text>
</comment>
<gene>
    <name evidence="1" type="ORF">ACD_2C00037G0011</name>
</gene>